<dbReference type="EMBL" id="JACOOQ010000001">
    <property type="protein sequence ID" value="MBC5638917.1"/>
    <property type="molecule type" value="Genomic_DNA"/>
</dbReference>
<name>A0A8I0AB54_9CLOT</name>
<protein>
    <submittedName>
        <fullName evidence="1">Uncharacterized protein</fullName>
    </submittedName>
</protein>
<dbReference type="RefSeq" id="WP_186834379.1">
    <property type="nucleotide sequence ID" value="NZ_JACOOQ010000001.1"/>
</dbReference>
<dbReference type="Proteomes" id="UP000662088">
    <property type="component" value="Unassembled WGS sequence"/>
</dbReference>
<proteinExistence type="predicted"/>
<keyword evidence="2" id="KW-1185">Reference proteome</keyword>
<sequence length="69" mass="7952">MTKKNKPYLPNLRSWYEPSEESLISKSPEGIDTILPNPAEDPIVVNNISYMEFDYTNSPMLEDSDDELE</sequence>
<reference evidence="1" key="1">
    <citation type="submission" date="2020-08" db="EMBL/GenBank/DDBJ databases">
        <title>Genome public.</title>
        <authorList>
            <person name="Liu C."/>
            <person name="Sun Q."/>
        </authorList>
    </citation>
    <scope>NUCLEOTIDE SEQUENCE</scope>
    <source>
        <strain evidence="1">NSJ-42</strain>
    </source>
</reference>
<evidence type="ECO:0000313" key="2">
    <source>
        <dbReference type="Proteomes" id="UP000662088"/>
    </source>
</evidence>
<gene>
    <name evidence="1" type="ORF">H8R92_00450</name>
</gene>
<comment type="caution">
    <text evidence="1">The sequence shown here is derived from an EMBL/GenBank/DDBJ whole genome shotgun (WGS) entry which is preliminary data.</text>
</comment>
<accession>A0A8I0AB54</accession>
<organism evidence="1 2">
    <name type="scientific">Clostridium lentum</name>
    <dbReference type="NCBI Taxonomy" id="2763037"/>
    <lineage>
        <taxon>Bacteria</taxon>
        <taxon>Bacillati</taxon>
        <taxon>Bacillota</taxon>
        <taxon>Clostridia</taxon>
        <taxon>Eubacteriales</taxon>
        <taxon>Clostridiaceae</taxon>
        <taxon>Clostridium</taxon>
    </lineage>
</organism>
<dbReference type="AlphaFoldDB" id="A0A8I0AB54"/>
<evidence type="ECO:0000313" key="1">
    <source>
        <dbReference type="EMBL" id="MBC5638917.1"/>
    </source>
</evidence>